<dbReference type="GO" id="GO:0097367">
    <property type="term" value="F:carbohydrate derivative binding"/>
    <property type="evidence" value="ECO:0007669"/>
    <property type="project" value="TreeGrafter"/>
</dbReference>
<evidence type="ECO:0000256" key="2">
    <source>
        <dbReference type="ARBA" id="ARBA00022525"/>
    </source>
</evidence>
<proteinExistence type="predicted"/>
<protein>
    <recommendedName>
        <fullName evidence="15">Fibrinogen C-terminal domain-containing protein</fullName>
    </recommendedName>
</protein>
<keyword evidence="4" id="KW-0479">Metal-binding</keyword>
<accession>A0A643C1Z7</accession>
<dbReference type="EMBL" id="SGJD01002914">
    <property type="protein sequence ID" value="KAB0394042.1"/>
    <property type="molecule type" value="Genomic_DNA"/>
</dbReference>
<keyword evidence="8" id="KW-0106">Calcium</keyword>
<dbReference type="InterPro" id="IPR050373">
    <property type="entry name" value="Fibrinogen_C-term_domain"/>
</dbReference>
<dbReference type="PANTHER" id="PTHR19143">
    <property type="entry name" value="FIBRINOGEN/TENASCIN/ANGIOPOEITIN"/>
    <property type="match status" value="1"/>
</dbReference>
<dbReference type="GO" id="GO:0003823">
    <property type="term" value="F:antigen binding"/>
    <property type="evidence" value="ECO:0007669"/>
    <property type="project" value="TreeGrafter"/>
</dbReference>
<evidence type="ECO:0000256" key="3">
    <source>
        <dbReference type="ARBA" id="ARBA00022588"/>
    </source>
</evidence>
<dbReference type="Proteomes" id="UP000437017">
    <property type="component" value="Unassembled WGS sequence"/>
</dbReference>
<keyword evidence="12" id="KW-0325">Glycoprotein</keyword>
<reference evidence="16 17" key="1">
    <citation type="journal article" date="2019" name="PLoS ONE">
        <title>Genomic analyses reveal an absence of contemporary introgressive admixture between fin whales and blue whales, despite known hybrids.</title>
        <authorList>
            <person name="Westbury M.V."/>
            <person name="Petersen B."/>
            <person name="Lorenzen E.D."/>
        </authorList>
    </citation>
    <scope>NUCLEOTIDE SEQUENCE [LARGE SCALE GENOMIC DNA]</scope>
    <source>
        <strain evidence="16">FinWhale-01</strain>
    </source>
</reference>
<keyword evidence="9" id="KW-0391">Immunity</keyword>
<feature type="chain" id="PRO_5024854391" description="Fibrinogen C-terminal domain-containing protein" evidence="14">
    <location>
        <begin position="26"/>
        <end position="129"/>
    </location>
</feature>
<keyword evidence="6" id="KW-0430">Lectin</keyword>
<dbReference type="PANTHER" id="PTHR19143:SF433">
    <property type="entry name" value="FICOLIN-2"/>
    <property type="match status" value="1"/>
</dbReference>
<dbReference type="Pfam" id="PF00147">
    <property type="entry name" value="Fibrinogen_C"/>
    <property type="match status" value="1"/>
</dbReference>
<dbReference type="PROSITE" id="PS00514">
    <property type="entry name" value="FIBRINOGEN_C_1"/>
    <property type="match status" value="1"/>
</dbReference>
<name>A0A643C1Z7_BALPH</name>
<dbReference type="GO" id="GO:0030246">
    <property type="term" value="F:carbohydrate binding"/>
    <property type="evidence" value="ECO:0007669"/>
    <property type="project" value="UniProtKB-KW"/>
</dbReference>
<evidence type="ECO:0000256" key="11">
    <source>
        <dbReference type="ARBA" id="ARBA00023157"/>
    </source>
</evidence>
<evidence type="ECO:0000256" key="1">
    <source>
        <dbReference type="ARBA" id="ARBA00004613"/>
    </source>
</evidence>
<evidence type="ECO:0000256" key="12">
    <source>
        <dbReference type="ARBA" id="ARBA00023180"/>
    </source>
</evidence>
<dbReference type="OrthoDB" id="7735550at2759"/>
<comment type="caution">
    <text evidence="16">The sequence shown here is derived from an EMBL/GenBank/DDBJ whole genome shotgun (WGS) entry which is preliminary data.</text>
</comment>
<dbReference type="AlphaFoldDB" id="A0A643C1Z7"/>
<keyword evidence="10" id="KW-0176">Collagen</keyword>
<keyword evidence="3" id="KW-0399">Innate immunity</keyword>
<evidence type="ECO:0000256" key="14">
    <source>
        <dbReference type="SAM" id="SignalP"/>
    </source>
</evidence>
<evidence type="ECO:0000259" key="15">
    <source>
        <dbReference type="PROSITE" id="PS51406"/>
    </source>
</evidence>
<dbReference type="GO" id="GO:0046872">
    <property type="term" value="F:metal ion binding"/>
    <property type="evidence" value="ECO:0007669"/>
    <property type="project" value="UniProtKB-KW"/>
</dbReference>
<dbReference type="PROSITE" id="PS51406">
    <property type="entry name" value="FIBRINOGEN_C_2"/>
    <property type="match status" value="1"/>
</dbReference>
<dbReference type="InterPro" id="IPR002181">
    <property type="entry name" value="Fibrinogen_a/b/g_C_dom"/>
</dbReference>
<evidence type="ECO:0000256" key="8">
    <source>
        <dbReference type="ARBA" id="ARBA00022837"/>
    </source>
</evidence>
<gene>
    <name evidence="16" type="ORF">E2I00_001746</name>
</gene>
<feature type="compositionally biased region" description="Basic and acidic residues" evidence="13">
    <location>
        <begin position="52"/>
        <end position="65"/>
    </location>
</feature>
<dbReference type="Gene3D" id="3.90.215.10">
    <property type="entry name" value="Gamma Fibrinogen, chain A, domain 1"/>
    <property type="match status" value="1"/>
</dbReference>
<evidence type="ECO:0000313" key="17">
    <source>
        <dbReference type="Proteomes" id="UP000437017"/>
    </source>
</evidence>
<dbReference type="GO" id="GO:0005615">
    <property type="term" value="C:extracellular space"/>
    <property type="evidence" value="ECO:0007669"/>
    <property type="project" value="TreeGrafter"/>
</dbReference>
<keyword evidence="2" id="KW-0964">Secreted</keyword>
<evidence type="ECO:0000256" key="10">
    <source>
        <dbReference type="ARBA" id="ARBA00023119"/>
    </source>
</evidence>
<dbReference type="Gene3D" id="4.10.530.10">
    <property type="entry name" value="Gamma-fibrinogen Carboxyl Terminal Fragment, domain 2"/>
    <property type="match status" value="1"/>
</dbReference>
<evidence type="ECO:0000256" key="13">
    <source>
        <dbReference type="SAM" id="MobiDB-lite"/>
    </source>
</evidence>
<keyword evidence="17" id="KW-1185">Reference proteome</keyword>
<evidence type="ECO:0000313" key="16">
    <source>
        <dbReference type="EMBL" id="KAB0394042.1"/>
    </source>
</evidence>
<dbReference type="GO" id="GO:0001867">
    <property type="term" value="P:complement activation, lectin pathway"/>
    <property type="evidence" value="ECO:0007669"/>
    <property type="project" value="TreeGrafter"/>
</dbReference>
<evidence type="ECO:0000256" key="5">
    <source>
        <dbReference type="ARBA" id="ARBA00022729"/>
    </source>
</evidence>
<dbReference type="InterPro" id="IPR020837">
    <property type="entry name" value="Fibrinogen_CS"/>
</dbReference>
<sequence length="129" mass="14039">MEQRGVAMAIGPAVLAIAFLGAVASAPDTCPGESDTSPSNTHTPSRAGDSLTPHKDHFFSTKDQDNDQSSSNCAVQYQGAWWYKSCHSSNLNGRYLGGPHTTYASGVNWRSWRGYNYSYKASTMKVRLT</sequence>
<evidence type="ECO:0000256" key="6">
    <source>
        <dbReference type="ARBA" id="ARBA00022734"/>
    </source>
</evidence>
<keyword evidence="11" id="KW-1015">Disulfide bond</keyword>
<dbReference type="SUPFAM" id="SSF56496">
    <property type="entry name" value="Fibrinogen C-terminal domain-like"/>
    <property type="match status" value="1"/>
</dbReference>
<feature type="domain" description="Fibrinogen C-terminal" evidence="15">
    <location>
        <begin position="47"/>
        <end position="129"/>
    </location>
</feature>
<comment type="subcellular location">
    <subcellularLocation>
        <location evidence="1">Secreted</location>
    </subcellularLocation>
</comment>
<dbReference type="GO" id="GO:0005102">
    <property type="term" value="F:signaling receptor binding"/>
    <property type="evidence" value="ECO:0007669"/>
    <property type="project" value="TreeGrafter"/>
</dbReference>
<feature type="signal peptide" evidence="14">
    <location>
        <begin position="1"/>
        <end position="25"/>
    </location>
</feature>
<keyword evidence="7" id="KW-0677">Repeat</keyword>
<feature type="region of interest" description="Disordered" evidence="13">
    <location>
        <begin position="27"/>
        <end position="70"/>
    </location>
</feature>
<evidence type="ECO:0000256" key="4">
    <source>
        <dbReference type="ARBA" id="ARBA00022723"/>
    </source>
</evidence>
<feature type="compositionally biased region" description="Polar residues" evidence="13">
    <location>
        <begin position="34"/>
        <end position="44"/>
    </location>
</feature>
<dbReference type="InterPro" id="IPR036056">
    <property type="entry name" value="Fibrinogen-like_C"/>
</dbReference>
<organism evidence="16 17">
    <name type="scientific">Balaenoptera physalus</name>
    <name type="common">Fin whale</name>
    <name type="synonym">Balaena physalus</name>
    <dbReference type="NCBI Taxonomy" id="9770"/>
    <lineage>
        <taxon>Eukaryota</taxon>
        <taxon>Metazoa</taxon>
        <taxon>Chordata</taxon>
        <taxon>Craniata</taxon>
        <taxon>Vertebrata</taxon>
        <taxon>Euteleostomi</taxon>
        <taxon>Mammalia</taxon>
        <taxon>Eutheria</taxon>
        <taxon>Laurasiatheria</taxon>
        <taxon>Artiodactyla</taxon>
        <taxon>Whippomorpha</taxon>
        <taxon>Cetacea</taxon>
        <taxon>Mysticeti</taxon>
        <taxon>Balaenopteridae</taxon>
        <taxon>Balaenoptera</taxon>
    </lineage>
</organism>
<keyword evidence="5 14" id="KW-0732">Signal</keyword>
<evidence type="ECO:0000256" key="7">
    <source>
        <dbReference type="ARBA" id="ARBA00022737"/>
    </source>
</evidence>
<dbReference type="GO" id="GO:0005581">
    <property type="term" value="C:collagen trimer"/>
    <property type="evidence" value="ECO:0007669"/>
    <property type="project" value="UniProtKB-KW"/>
</dbReference>
<dbReference type="SMART" id="SM00186">
    <property type="entry name" value="FBG"/>
    <property type="match status" value="1"/>
</dbReference>
<evidence type="ECO:0000256" key="9">
    <source>
        <dbReference type="ARBA" id="ARBA00022859"/>
    </source>
</evidence>
<dbReference type="InterPro" id="IPR014716">
    <property type="entry name" value="Fibrinogen_a/b/g_C_1"/>
</dbReference>